<feature type="transmembrane region" description="Helical" evidence="7">
    <location>
        <begin position="40"/>
        <end position="61"/>
    </location>
</feature>
<dbReference type="InterPro" id="IPR022781">
    <property type="entry name" value="Flagellar_biosynth_FliO"/>
</dbReference>
<evidence type="ECO:0000313" key="10">
    <source>
        <dbReference type="Proteomes" id="UP000298049"/>
    </source>
</evidence>
<comment type="subcellular location">
    <subcellularLocation>
        <location evidence="7">Cell membrane</location>
    </subcellularLocation>
    <subcellularLocation>
        <location evidence="7">Bacterial flagellum basal body</location>
    </subcellularLocation>
</comment>
<feature type="signal peptide" evidence="8">
    <location>
        <begin position="1"/>
        <end position="24"/>
    </location>
</feature>
<dbReference type="KEGG" id="hmi:soil367_06990"/>
<evidence type="ECO:0000256" key="5">
    <source>
        <dbReference type="ARBA" id="ARBA00023143"/>
    </source>
</evidence>
<evidence type="ECO:0000256" key="2">
    <source>
        <dbReference type="ARBA" id="ARBA00022692"/>
    </source>
</evidence>
<proteinExistence type="inferred from homology"/>
<keyword evidence="9" id="KW-0969">Cilium</keyword>
<keyword evidence="3 7" id="KW-1133">Transmembrane helix</keyword>
<accession>A0A4P7XHH5</accession>
<keyword evidence="8" id="KW-0732">Signal</keyword>
<evidence type="ECO:0000313" key="9">
    <source>
        <dbReference type="EMBL" id="QCF25682.1"/>
    </source>
</evidence>
<keyword evidence="4 7" id="KW-0472">Membrane</keyword>
<dbReference type="EMBL" id="CP031093">
    <property type="protein sequence ID" value="QCF25682.1"/>
    <property type="molecule type" value="Genomic_DNA"/>
</dbReference>
<keyword evidence="5 7" id="KW-0975">Bacterial flagellum</keyword>
<dbReference type="OrthoDB" id="5741235at2"/>
<dbReference type="PANTHER" id="PTHR38766:SF1">
    <property type="entry name" value="FLAGELLAR PROTEIN FLIO"/>
    <property type="match status" value="1"/>
</dbReference>
<evidence type="ECO:0000256" key="1">
    <source>
        <dbReference type="ARBA" id="ARBA00022475"/>
    </source>
</evidence>
<dbReference type="Pfam" id="PF04347">
    <property type="entry name" value="FliO"/>
    <property type="match status" value="1"/>
</dbReference>
<evidence type="ECO:0000256" key="4">
    <source>
        <dbReference type="ARBA" id="ARBA00023136"/>
    </source>
</evidence>
<evidence type="ECO:0000256" key="6">
    <source>
        <dbReference type="ARBA" id="ARBA00037937"/>
    </source>
</evidence>
<dbReference type="Proteomes" id="UP000298049">
    <property type="component" value="Chromosome"/>
</dbReference>
<keyword evidence="10" id="KW-1185">Reference proteome</keyword>
<feature type="chain" id="PRO_5020691742" description="Flagellar protein" evidence="8">
    <location>
        <begin position="25"/>
        <end position="156"/>
    </location>
</feature>
<dbReference type="GO" id="GO:0005886">
    <property type="term" value="C:plasma membrane"/>
    <property type="evidence" value="ECO:0007669"/>
    <property type="project" value="UniProtKB-SubCell"/>
</dbReference>
<reference evidence="9 10" key="1">
    <citation type="submission" date="2018-07" db="EMBL/GenBank/DDBJ databases">
        <title>Marsedoiliclastica nanhaica gen. nov. sp. nov., a novel marine hydrocarbonoclastic bacterium isolated from an in-situ enriched hydrocarbon-degrading consortium in deep-sea sediment.</title>
        <authorList>
            <person name="Dong C."/>
            <person name="Ma T."/>
            <person name="Liu R."/>
            <person name="Shao Z."/>
        </authorList>
    </citation>
    <scope>NUCLEOTIDE SEQUENCE [LARGE SCALE GENOMIC DNA]</scope>
    <source>
        <strain evidence="10">soil36-7</strain>
    </source>
</reference>
<dbReference type="GO" id="GO:0009425">
    <property type="term" value="C:bacterial-type flagellum basal body"/>
    <property type="evidence" value="ECO:0007669"/>
    <property type="project" value="UniProtKB-SubCell"/>
</dbReference>
<gene>
    <name evidence="9" type="primary">fliO</name>
    <name evidence="9" type="ORF">soil367_06990</name>
</gene>
<keyword evidence="1 7" id="KW-1003">Cell membrane</keyword>
<evidence type="ECO:0000256" key="3">
    <source>
        <dbReference type="ARBA" id="ARBA00022989"/>
    </source>
</evidence>
<keyword evidence="9" id="KW-0282">Flagellum</keyword>
<dbReference type="PANTHER" id="PTHR38766">
    <property type="entry name" value="FLAGELLAR PROTEIN FLIO"/>
    <property type="match status" value="1"/>
</dbReference>
<dbReference type="GO" id="GO:0044781">
    <property type="term" value="P:bacterial-type flagellum organization"/>
    <property type="evidence" value="ECO:0007669"/>
    <property type="project" value="UniProtKB-UniRule"/>
</dbReference>
<protein>
    <recommendedName>
        <fullName evidence="7">Flagellar protein</fullName>
    </recommendedName>
</protein>
<keyword evidence="9" id="KW-0966">Cell projection</keyword>
<dbReference type="AlphaFoldDB" id="A0A4P7XHH5"/>
<dbReference type="InterPro" id="IPR052205">
    <property type="entry name" value="FliO/MopB"/>
</dbReference>
<name>A0A4P7XHH5_9ALTE</name>
<keyword evidence="2 7" id="KW-0812">Transmembrane</keyword>
<evidence type="ECO:0000256" key="8">
    <source>
        <dbReference type="SAM" id="SignalP"/>
    </source>
</evidence>
<organism evidence="9 10">
    <name type="scientific">Hydrocarboniclastica marina</name>
    <dbReference type="NCBI Taxonomy" id="2259620"/>
    <lineage>
        <taxon>Bacteria</taxon>
        <taxon>Pseudomonadati</taxon>
        <taxon>Pseudomonadota</taxon>
        <taxon>Gammaproteobacteria</taxon>
        <taxon>Alteromonadales</taxon>
        <taxon>Alteromonadaceae</taxon>
        <taxon>Hydrocarboniclastica</taxon>
    </lineage>
</organism>
<comment type="similarity">
    <text evidence="6 7">Belongs to the FliO/MopB family.</text>
</comment>
<evidence type="ECO:0000256" key="7">
    <source>
        <dbReference type="RuleBase" id="RU362064"/>
    </source>
</evidence>
<dbReference type="NCBIfam" id="TIGR03500">
    <property type="entry name" value="FliO_TIGR"/>
    <property type="match status" value="1"/>
</dbReference>
<sequence>MGLPYGRIGLCIAFLIASMGPAWAAEPKAAPAPSTPWENMSSVALGLLAVLAVIFLSAWLVRRLQGMQGPNNNAVKTIAVLPVGQRERIALLEVGGTQLLVGITAQSIRTLHVFDEPVVDAAGTGGNGDFASRLQAMLSKGVVNQGRGTKQKGNTE</sequence>